<evidence type="ECO:0000313" key="1">
    <source>
        <dbReference type="EMBL" id="EFS00689.1"/>
    </source>
</evidence>
<dbReference type="PANTHER" id="PTHR48098">
    <property type="entry name" value="ENTEROCHELIN ESTERASE-RELATED"/>
    <property type="match status" value="1"/>
</dbReference>
<reference evidence="1" key="1">
    <citation type="journal article" date="2010" name="Microbiol. Resour. Announc.">
        <title>Comparative genomics of the bacterial genus Listeria: Genome evolution is characterized by limited gene acquisition and limited gene loss.</title>
        <authorList>
            <person name="den Bakker H.C."/>
            <person name="Cummings C.A."/>
            <person name="Ferreira V."/>
            <person name="Vatta P."/>
            <person name="Orsi R.H."/>
            <person name="Degoricija L."/>
            <person name="Barker M."/>
            <person name="Petrauskene O."/>
            <person name="Furtado M.R."/>
            <person name="Wiedmann M."/>
        </authorList>
    </citation>
    <scope>NUCLEOTIDE SEQUENCE [LARGE SCALE GENOMIC DNA]</scope>
    <source>
        <strain evidence="1">FSL N1-067</strain>
    </source>
</reference>
<organism evidence="1">
    <name type="scientific">Listeria seeligeri FSL N1-067</name>
    <dbReference type="NCBI Taxonomy" id="702453"/>
    <lineage>
        <taxon>Bacteria</taxon>
        <taxon>Bacillati</taxon>
        <taxon>Bacillota</taxon>
        <taxon>Bacilli</taxon>
        <taxon>Bacillales</taxon>
        <taxon>Listeriaceae</taxon>
        <taxon>Listeria</taxon>
    </lineage>
</organism>
<dbReference type="InterPro" id="IPR000801">
    <property type="entry name" value="Esterase-like"/>
</dbReference>
<dbReference type="SUPFAM" id="SSF53474">
    <property type="entry name" value="alpha/beta-Hydrolases"/>
    <property type="match status" value="1"/>
</dbReference>
<name>E3ZNW2_LISSE</name>
<dbReference type="AlphaFoldDB" id="E3ZNW2"/>
<dbReference type="PANTHER" id="PTHR48098:SF3">
    <property type="entry name" value="IRON(III) ENTEROBACTIN ESTERASE"/>
    <property type="match status" value="1"/>
</dbReference>
<dbReference type="HOGENOM" id="CLU_039834_2_0_9"/>
<dbReference type="Proteomes" id="UP000004302">
    <property type="component" value="Chromosome"/>
</dbReference>
<dbReference type="Gene3D" id="3.40.50.1820">
    <property type="entry name" value="alpha/beta hydrolase"/>
    <property type="match status" value="1"/>
</dbReference>
<dbReference type="Pfam" id="PF00756">
    <property type="entry name" value="Esterase"/>
    <property type="match status" value="1"/>
</dbReference>
<proteinExistence type="predicted"/>
<protein>
    <submittedName>
        <fullName evidence="1">Conserved protein, putative carbohydrate esterase family 1, YjcH</fullName>
    </submittedName>
</protein>
<comment type="caution">
    <text evidence="1">The sequence shown here is derived from an EMBL/GenBank/DDBJ whole genome shotgun (WGS) entry which is preliminary data.</text>
</comment>
<sequence>MISRKERMKMTAYKMLDEKFYSKTLGEELDLIICLPPDFSPLYKYPLFIVQDGKDYFQFGKLARHSEELANNEQIQKAIFIGIPYKNVMDRREKYHPDGKQNDAYIRFLAFELVPYLEERFPSFQMPTSRFLMGDSLGASVSLKAALLFPFTFGNVILHSPYVDEAMLTLAKKADPSKVKIYHIIGDEETAVETTGNEVLDFLSPNKSLEQVLSSRGFDYYFRVFNGDHRWKYWQPFIKESLQFMLPVNTFDLESMRA</sequence>
<gene>
    <name evidence="1" type="ORF">NT03LS_1140</name>
</gene>
<dbReference type="InterPro" id="IPR029058">
    <property type="entry name" value="AB_hydrolase_fold"/>
</dbReference>
<dbReference type="PATRIC" id="fig|702453.3.peg.919"/>
<accession>E3ZNW2</accession>
<dbReference type="InterPro" id="IPR050583">
    <property type="entry name" value="Mycobacterial_A85_antigen"/>
</dbReference>
<dbReference type="EMBL" id="ADXJ01000483">
    <property type="protein sequence ID" value="EFS00689.1"/>
    <property type="molecule type" value="Genomic_DNA"/>
</dbReference>